<dbReference type="KEGG" id="ehx:EMIHUDRAFT_208101"/>
<dbReference type="GO" id="GO:0004674">
    <property type="term" value="F:protein serine/threonine kinase activity"/>
    <property type="evidence" value="ECO:0007669"/>
    <property type="project" value="UniProtKB-KW"/>
</dbReference>
<dbReference type="Proteomes" id="UP000013827">
    <property type="component" value="Unassembled WGS sequence"/>
</dbReference>
<evidence type="ECO:0000256" key="4">
    <source>
        <dbReference type="ARBA" id="ARBA00022777"/>
    </source>
</evidence>
<dbReference type="PROSITE" id="PS50011">
    <property type="entry name" value="PROTEIN_KINASE_DOM"/>
    <property type="match status" value="1"/>
</dbReference>
<dbReference type="PANTHER" id="PTHR24345:SF91">
    <property type="entry name" value="SERINE_THREONINE-PROTEIN KINASE PLK4"/>
    <property type="match status" value="1"/>
</dbReference>
<evidence type="ECO:0000313" key="7">
    <source>
        <dbReference type="EnsemblProtists" id="EOD21010"/>
    </source>
</evidence>
<dbReference type="RefSeq" id="XP_005773439.1">
    <property type="nucleotide sequence ID" value="XM_005773382.1"/>
</dbReference>
<dbReference type="GeneID" id="17266557"/>
<dbReference type="AlphaFoldDB" id="A0A0D3JBX5"/>
<dbReference type="GeneID" id="17266247"/>
<keyword evidence="1" id="KW-0723">Serine/threonine-protein kinase</keyword>
<dbReference type="InterPro" id="IPR011009">
    <property type="entry name" value="Kinase-like_dom_sf"/>
</dbReference>
<dbReference type="Pfam" id="PF00069">
    <property type="entry name" value="Pkinase"/>
    <property type="match status" value="1"/>
</dbReference>
<dbReference type="STRING" id="2903.R1E2I4"/>
<evidence type="ECO:0000256" key="5">
    <source>
        <dbReference type="ARBA" id="ARBA00022840"/>
    </source>
</evidence>
<keyword evidence="5" id="KW-0067">ATP-binding</keyword>
<keyword evidence="4" id="KW-0418">Kinase</keyword>
<sequence>MNPTPGVVFLYLELCRGPELQQLIDARGALAEGEARLLARQMIAALLYLHSRGIIHRDVKAANAMLDRPLDDLKQTPLDGRRSSARTSVIHTFQPGDAFASVVFAAASPAHGTSPADADGSALNLKASASASASASKASGKEAAPPVVLHDHELPALHEMSLVGTRGYAPPEVANLAPGKTSAQMSFEEATPIATLIDAYAMGKLLRYLLTGVPAEKSVMEHLSAGARALVEGLTEARAERRVALATAELDAWLVAE</sequence>
<feature type="domain" description="Protein kinase" evidence="6">
    <location>
        <begin position="1"/>
        <end position="257"/>
    </location>
</feature>
<organism evidence="7 8">
    <name type="scientific">Emiliania huxleyi (strain CCMP1516)</name>
    <dbReference type="NCBI Taxonomy" id="280463"/>
    <lineage>
        <taxon>Eukaryota</taxon>
        <taxon>Haptista</taxon>
        <taxon>Haptophyta</taxon>
        <taxon>Prymnesiophyceae</taxon>
        <taxon>Isochrysidales</taxon>
        <taxon>Noelaerhabdaceae</taxon>
        <taxon>Emiliania</taxon>
    </lineage>
</organism>
<dbReference type="PANTHER" id="PTHR24345">
    <property type="entry name" value="SERINE/THREONINE-PROTEIN KINASE PLK"/>
    <property type="match status" value="1"/>
</dbReference>
<dbReference type="PaxDb" id="2903-EOD20700"/>
<keyword evidence="8" id="KW-1185">Reference proteome</keyword>
<protein>
    <recommendedName>
        <fullName evidence="6">Protein kinase domain-containing protein</fullName>
    </recommendedName>
</protein>
<dbReference type="HOGENOM" id="CLU_1083514_0_0_1"/>
<dbReference type="GO" id="GO:0005524">
    <property type="term" value="F:ATP binding"/>
    <property type="evidence" value="ECO:0007669"/>
    <property type="project" value="UniProtKB-KW"/>
</dbReference>
<accession>A0A0D3JBX5</accession>
<keyword evidence="3" id="KW-0547">Nucleotide-binding</keyword>
<proteinExistence type="predicted"/>
<dbReference type="KEGG" id="ehx:EMIHUDRAFT_241909"/>
<reference evidence="7" key="2">
    <citation type="submission" date="2024-10" db="UniProtKB">
        <authorList>
            <consortium name="EnsemblProtists"/>
        </authorList>
    </citation>
    <scope>IDENTIFICATION</scope>
</reference>
<dbReference type="eggNOG" id="KOG0032">
    <property type="taxonomic scope" value="Eukaryota"/>
</dbReference>
<dbReference type="EnsemblProtists" id="EOD21010">
    <property type="protein sequence ID" value="EOD21010"/>
    <property type="gene ID" value="EMIHUDRAFT_208101"/>
</dbReference>
<dbReference type="Gene3D" id="1.10.510.10">
    <property type="entry name" value="Transferase(Phosphotransferase) domain 1"/>
    <property type="match status" value="1"/>
</dbReference>
<dbReference type="SMART" id="SM00220">
    <property type="entry name" value="S_TKc"/>
    <property type="match status" value="1"/>
</dbReference>
<evidence type="ECO:0000259" key="6">
    <source>
        <dbReference type="PROSITE" id="PS50011"/>
    </source>
</evidence>
<evidence type="ECO:0000313" key="8">
    <source>
        <dbReference type="Proteomes" id="UP000013827"/>
    </source>
</evidence>
<dbReference type="GO" id="GO:0005634">
    <property type="term" value="C:nucleus"/>
    <property type="evidence" value="ECO:0007669"/>
    <property type="project" value="TreeGrafter"/>
</dbReference>
<keyword evidence="2" id="KW-0808">Transferase</keyword>
<name>A0A0D3JBX5_EMIH1</name>
<evidence type="ECO:0000256" key="1">
    <source>
        <dbReference type="ARBA" id="ARBA00022527"/>
    </source>
</evidence>
<dbReference type="SUPFAM" id="SSF56112">
    <property type="entry name" value="Protein kinase-like (PK-like)"/>
    <property type="match status" value="1"/>
</dbReference>
<evidence type="ECO:0000256" key="2">
    <source>
        <dbReference type="ARBA" id="ARBA00022679"/>
    </source>
</evidence>
<dbReference type="EnsemblProtists" id="EOD20700">
    <property type="protein sequence ID" value="EOD20700"/>
    <property type="gene ID" value="EMIHUDRAFT_241909"/>
</dbReference>
<dbReference type="RefSeq" id="XP_005773129.1">
    <property type="nucleotide sequence ID" value="XM_005773072.1"/>
</dbReference>
<reference evidence="8" key="1">
    <citation type="journal article" date="2013" name="Nature">
        <title>Pan genome of the phytoplankton Emiliania underpins its global distribution.</title>
        <authorList>
            <person name="Read B.A."/>
            <person name="Kegel J."/>
            <person name="Klute M.J."/>
            <person name="Kuo A."/>
            <person name="Lefebvre S.C."/>
            <person name="Maumus F."/>
            <person name="Mayer C."/>
            <person name="Miller J."/>
            <person name="Monier A."/>
            <person name="Salamov A."/>
            <person name="Young J."/>
            <person name="Aguilar M."/>
            <person name="Claverie J.M."/>
            <person name="Frickenhaus S."/>
            <person name="Gonzalez K."/>
            <person name="Herman E.K."/>
            <person name="Lin Y.C."/>
            <person name="Napier J."/>
            <person name="Ogata H."/>
            <person name="Sarno A.F."/>
            <person name="Shmutz J."/>
            <person name="Schroeder D."/>
            <person name="de Vargas C."/>
            <person name="Verret F."/>
            <person name="von Dassow P."/>
            <person name="Valentin K."/>
            <person name="Van de Peer Y."/>
            <person name="Wheeler G."/>
            <person name="Dacks J.B."/>
            <person name="Delwiche C.F."/>
            <person name="Dyhrman S.T."/>
            <person name="Glockner G."/>
            <person name="John U."/>
            <person name="Richards T."/>
            <person name="Worden A.Z."/>
            <person name="Zhang X."/>
            <person name="Grigoriev I.V."/>
            <person name="Allen A.E."/>
            <person name="Bidle K."/>
            <person name="Borodovsky M."/>
            <person name="Bowler C."/>
            <person name="Brownlee C."/>
            <person name="Cock J.M."/>
            <person name="Elias M."/>
            <person name="Gladyshev V.N."/>
            <person name="Groth M."/>
            <person name="Guda C."/>
            <person name="Hadaegh A."/>
            <person name="Iglesias-Rodriguez M.D."/>
            <person name="Jenkins J."/>
            <person name="Jones B.M."/>
            <person name="Lawson T."/>
            <person name="Leese F."/>
            <person name="Lindquist E."/>
            <person name="Lobanov A."/>
            <person name="Lomsadze A."/>
            <person name="Malik S.B."/>
            <person name="Marsh M.E."/>
            <person name="Mackinder L."/>
            <person name="Mock T."/>
            <person name="Mueller-Roeber B."/>
            <person name="Pagarete A."/>
            <person name="Parker M."/>
            <person name="Probert I."/>
            <person name="Quesneville H."/>
            <person name="Raines C."/>
            <person name="Rensing S.A."/>
            <person name="Riano-Pachon D.M."/>
            <person name="Richier S."/>
            <person name="Rokitta S."/>
            <person name="Shiraiwa Y."/>
            <person name="Soanes D.M."/>
            <person name="van der Giezen M."/>
            <person name="Wahlund T.M."/>
            <person name="Williams B."/>
            <person name="Wilson W."/>
            <person name="Wolfe G."/>
            <person name="Wurch L.L."/>
        </authorList>
    </citation>
    <scope>NUCLEOTIDE SEQUENCE</scope>
</reference>
<dbReference type="InterPro" id="IPR000719">
    <property type="entry name" value="Prot_kinase_dom"/>
</dbReference>
<evidence type="ECO:0000256" key="3">
    <source>
        <dbReference type="ARBA" id="ARBA00022741"/>
    </source>
</evidence>